<feature type="domain" description="T-SNARE coiled-coil homology" evidence="10">
    <location>
        <begin position="550"/>
        <end position="612"/>
    </location>
</feature>
<feature type="transmembrane region" description="Helical" evidence="8">
    <location>
        <begin position="282"/>
        <end position="303"/>
    </location>
</feature>
<evidence type="ECO:0000259" key="9">
    <source>
        <dbReference type="PROSITE" id="PS50111"/>
    </source>
</evidence>
<dbReference type="PROSITE" id="PS50111">
    <property type="entry name" value="CHEMOTAXIS_TRANSDUC_2"/>
    <property type="match status" value="1"/>
</dbReference>
<evidence type="ECO:0000256" key="3">
    <source>
        <dbReference type="ARBA" id="ARBA00023224"/>
    </source>
</evidence>
<evidence type="ECO:0000313" key="13">
    <source>
        <dbReference type="Proteomes" id="UP001595420"/>
    </source>
</evidence>
<dbReference type="PANTHER" id="PTHR32089:SF112">
    <property type="entry name" value="LYSOZYME-LIKE PROTEIN-RELATED"/>
    <property type="match status" value="1"/>
</dbReference>
<comment type="caution">
    <text evidence="12">The sequence shown here is derived from an EMBL/GenBank/DDBJ whole genome shotgun (WGS) entry which is preliminary data.</text>
</comment>
<accession>A0ABV7C0K5</accession>
<keyword evidence="2" id="KW-1003">Cell membrane</keyword>
<dbReference type="SMART" id="SM00304">
    <property type="entry name" value="HAMP"/>
    <property type="match status" value="1"/>
</dbReference>
<gene>
    <name evidence="12" type="ORF">ACFOD3_21850</name>
</gene>
<dbReference type="EMBL" id="JBHRSB010000007">
    <property type="protein sequence ID" value="MFC3002559.1"/>
    <property type="molecule type" value="Genomic_DNA"/>
</dbReference>
<organism evidence="12 13">
    <name type="scientific">Falsiroseomonas tokyonensis</name>
    <dbReference type="NCBI Taxonomy" id="430521"/>
    <lineage>
        <taxon>Bacteria</taxon>
        <taxon>Pseudomonadati</taxon>
        <taxon>Pseudomonadota</taxon>
        <taxon>Alphaproteobacteria</taxon>
        <taxon>Acetobacterales</taxon>
        <taxon>Roseomonadaceae</taxon>
        <taxon>Falsiroseomonas</taxon>
    </lineage>
</organism>
<proteinExistence type="inferred from homology"/>
<feature type="transmembrane region" description="Helical" evidence="8">
    <location>
        <begin position="12"/>
        <end position="32"/>
    </location>
</feature>
<feature type="domain" description="HAMP" evidence="11">
    <location>
        <begin position="304"/>
        <end position="357"/>
    </location>
</feature>
<feature type="compositionally biased region" description="Low complexity" evidence="7">
    <location>
        <begin position="423"/>
        <end position="438"/>
    </location>
</feature>
<keyword evidence="13" id="KW-1185">Reference proteome</keyword>
<keyword evidence="3 5" id="KW-0807">Transducer</keyword>
<dbReference type="InterPro" id="IPR029150">
    <property type="entry name" value="dCache_3"/>
</dbReference>
<dbReference type="Pfam" id="PF00672">
    <property type="entry name" value="HAMP"/>
    <property type="match status" value="1"/>
</dbReference>
<dbReference type="InterPro" id="IPR000727">
    <property type="entry name" value="T_SNARE_dom"/>
</dbReference>
<dbReference type="PROSITE" id="PS50192">
    <property type="entry name" value="T_SNARE"/>
    <property type="match status" value="1"/>
</dbReference>
<reference evidence="13" key="1">
    <citation type="journal article" date="2019" name="Int. J. Syst. Evol. Microbiol.">
        <title>The Global Catalogue of Microorganisms (GCM) 10K type strain sequencing project: providing services to taxonomists for standard genome sequencing and annotation.</title>
        <authorList>
            <consortium name="The Broad Institute Genomics Platform"/>
            <consortium name="The Broad Institute Genome Sequencing Center for Infectious Disease"/>
            <person name="Wu L."/>
            <person name="Ma J."/>
        </authorList>
    </citation>
    <scope>NUCLEOTIDE SEQUENCE [LARGE SCALE GENOMIC DNA]</scope>
    <source>
        <strain evidence="13">CGMCC 1.16855</strain>
    </source>
</reference>
<dbReference type="Pfam" id="PF00015">
    <property type="entry name" value="MCPsignal"/>
    <property type="match status" value="1"/>
</dbReference>
<dbReference type="Proteomes" id="UP001595420">
    <property type="component" value="Unassembled WGS sequence"/>
</dbReference>
<comment type="similarity">
    <text evidence="4">Belongs to the methyl-accepting chemotaxis (MCP) protein family.</text>
</comment>
<evidence type="ECO:0000256" key="8">
    <source>
        <dbReference type="SAM" id="Phobius"/>
    </source>
</evidence>
<evidence type="ECO:0000256" key="4">
    <source>
        <dbReference type="ARBA" id="ARBA00029447"/>
    </source>
</evidence>
<keyword evidence="6" id="KW-0175">Coiled coil</keyword>
<feature type="domain" description="Methyl-accepting transducer" evidence="9">
    <location>
        <begin position="405"/>
        <end position="634"/>
    </location>
</feature>
<keyword evidence="8" id="KW-0472">Membrane</keyword>
<keyword evidence="8" id="KW-1133">Transmembrane helix</keyword>
<keyword evidence="2" id="KW-0997">Cell inner membrane</keyword>
<dbReference type="SMART" id="SM00283">
    <property type="entry name" value="MA"/>
    <property type="match status" value="1"/>
</dbReference>
<dbReference type="PANTHER" id="PTHR32089">
    <property type="entry name" value="METHYL-ACCEPTING CHEMOTAXIS PROTEIN MCPB"/>
    <property type="match status" value="1"/>
</dbReference>
<dbReference type="InterPro" id="IPR003660">
    <property type="entry name" value="HAMP_dom"/>
</dbReference>
<evidence type="ECO:0000256" key="1">
    <source>
        <dbReference type="ARBA" id="ARBA00004429"/>
    </source>
</evidence>
<name>A0ABV7C0K5_9PROT</name>
<sequence length="654" mass="67892">MHRLRSIQARLVLAFMAVAGAVAALVLTISLIQQRTTQAGVTELSAQRIGRTTQEIFEMELTRLETLGRSITADPRLVEAVARSDQAGMATVLAPIHAALTAERLLTNIAVMTPPALLHYRSLSHTPQPENIAARRPDIVKVTQEGRAAAGLATGATGLTAAAIVPVLRDGQTLGAVSVQANIGPDLLARIAETVNAQIVIHAMQGDRLVRISGTRPEGLGSMAMLRAGLTRATPPEMLRDGPRSTMVMAVPLVDFAGQPVATAELLLDQTAQVARAQADQWMLLGAIGLALLASAVASLLLARGIARPIRDLIARTEALAGGEAEQPVPGTARGDEIGVMARALEVLRSNSRRQRQLEAEQAEAREAARAERQQMRDKLVQGFEASLGGIAGALAMTAGGLTGAADSMAEAVTETRRESGVAQNAGGSASRNAASAAAATEQLSSSIAEIARQMGQTTMVTRRAREEATGTARQVEALNEAASRIGDVVRLITDIAGQTNLLALNATIEAARAGEAGKGFAVVASEVKQLAAQTATATQEISQKIEEMRQAAAGNAEAVARIGQTIAQLDEIAASIAAAVEQQGSATAEIARNVAQAAESTEAVSGAISAVEQRAEGAGAAAEEVREASDHVAAQSAGLRREMEKFVAQLRAA</sequence>
<dbReference type="Pfam" id="PF14827">
    <property type="entry name" value="dCache_3"/>
    <property type="match status" value="1"/>
</dbReference>
<evidence type="ECO:0000256" key="5">
    <source>
        <dbReference type="PROSITE-ProRule" id="PRU00284"/>
    </source>
</evidence>
<keyword evidence="8" id="KW-0812">Transmembrane</keyword>
<dbReference type="InterPro" id="IPR004089">
    <property type="entry name" value="MCPsignal_dom"/>
</dbReference>
<protein>
    <submittedName>
        <fullName evidence="12">Methyl-accepting chemotaxis protein</fullName>
    </submittedName>
</protein>
<evidence type="ECO:0000256" key="2">
    <source>
        <dbReference type="ARBA" id="ARBA00022519"/>
    </source>
</evidence>
<evidence type="ECO:0000313" key="12">
    <source>
        <dbReference type="EMBL" id="MFC3002559.1"/>
    </source>
</evidence>
<dbReference type="PROSITE" id="PS50885">
    <property type="entry name" value="HAMP"/>
    <property type="match status" value="1"/>
</dbReference>
<evidence type="ECO:0000259" key="10">
    <source>
        <dbReference type="PROSITE" id="PS50192"/>
    </source>
</evidence>
<evidence type="ECO:0000259" key="11">
    <source>
        <dbReference type="PROSITE" id="PS50885"/>
    </source>
</evidence>
<feature type="region of interest" description="Disordered" evidence="7">
    <location>
        <begin position="410"/>
        <end position="438"/>
    </location>
</feature>
<evidence type="ECO:0000256" key="7">
    <source>
        <dbReference type="SAM" id="MobiDB-lite"/>
    </source>
</evidence>
<evidence type="ECO:0000256" key="6">
    <source>
        <dbReference type="SAM" id="Coils"/>
    </source>
</evidence>
<dbReference type="RefSeq" id="WP_216838661.1">
    <property type="nucleotide sequence ID" value="NZ_JAFNJS010000007.1"/>
</dbReference>
<comment type="subcellular location">
    <subcellularLocation>
        <location evidence="1">Cell inner membrane</location>
        <topology evidence="1">Multi-pass membrane protein</topology>
    </subcellularLocation>
</comment>
<dbReference type="CDD" id="cd06225">
    <property type="entry name" value="HAMP"/>
    <property type="match status" value="1"/>
</dbReference>
<feature type="coiled-coil region" evidence="6">
    <location>
        <begin position="351"/>
        <end position="379"/>
    </location>
</feature>